<evidence type="ECO:0000313" key="4">
    <source>
        <dbReference type="Proteomes" id="UP000594263"/>
    </source>
</evidence>
<evidence type="ECO:0008006" key="5">
    <source>
        <dbReference type="Google" id="ProtNLM"/>
    </source>
</evidence>
<keyword evidence="4" id="KW-1185">Reference proteome</keyword>
<feature type="compositionally biased region" description="Basic and acidic residues" evidence="1">
    <location>
        <begin position="41"/>
        <end position="52"/>
    </location>
</feature>
<dbReference type="Proteomes" id="UP000594263">
    <property type="component" value="Unplaced"/>
</dbReference>
<keyword evidence="2" id="KW-1133">Transmembrane helix</keyword>
<protein>
    <recommendedName>
        <fullName evidence="5">Outer envelope membrane protein 7</fullName>
    </recommendedName>
</protein>
<dbReference type="OMA" id="WWTIEIA"/>
<dbReference type="Gramene" id="Kaladp0040s0029.1.v1.1">
    <property type="protein sequence ID" value="Kaladp0040s0029.1.v1.1.CDS.1"/>
    <property type="gene ID" value="Kaladp0040s0029.v1.1"/>
</dbReference>
<evidence type="ECO:0000313" key="3">
    <source>
        <dbReference type="EnsemblPlants" id="Kaladp0040s0029.1.v1.1.CDS.1"/>
    </source>
</evidence>
<proteinExistence type="predicted"/>
<dbReference type="InterPro" id="IPR038944">
    <property type="entry name" value="OEP7-like"/>
</dbReference>
<organism evidence="3 4">
    <name type="scientific">Kalanchoe fedtschenkoi</name>
    <name type="common">Lavender scallops</name>
    <name type="synonym">South American air plant</name>
    <dbReference type="NCBI Taxonomy" id="63787"/>
    <lineage>
        <taxon>Eukaryota</taxon>
        <taxon>Viridiplantae</taxon>
        <taxon>Streptophyta</taxon>
        <taxon>Embryophyta</taxon>
        <taxon>Tracheophyta</taxon>
        <taxon>Spermatophyta</taxon>
        <taxon>Magnoliopsida</taxon>
        <taxon>eudicotyledons</taxon>
        <taxon>Gunneridae</taxon>
        <taxon>Pentapetalae</taxon>
        <taxon>Saxifragales</taxon>
        <taxon>Crassulaceae</taxon>
        <taxon>Kalanchoe</taxon>
    </lineage>
</organism>
<evidence type="ECO:0000256" key="2">
    <source>
        <dbReference type="SAM" id="Phobius"/>
    </source>
</evidence>
<dbReference type="PANTHER" id="PTHR33982:SF5">
    <property type="entry name" value="OUTER ENVELOPE MEMBRANE PROTEIN 7"/>
    <property type="match status" value="1"/>
</dbReference>
<reference evidence="3" key="1">
    <citation type="submission" date="2021-01" db="UniProtKB">
        <authorList>
            <consortium name="EnsemblPlants"/>
        </authorList>
    </citation>
    <scope>IDENTIFICATION</scope>
</reference>
<dbReference type="AlphaFoldDB" id="A0A7N0TMP8"/>
<sequence length="78" mass="8121">MGKSDKDKSLLQSAVALVAAVGVAWMTVELAFKPFLSQARKALDKSDPTRDPDDADDEPSPPSTKPADASAPTPAAEP</sequence>
<name>A0A7N0TMP8_KALFE</name>
<feature type="region of interest" description="Disordered" evidence="1">
    <location>
        <begin position="41"/>
        <end position="78"/>
    </location>
</feature>
<keyword evidence="2" id="KW-0812">Transmembrane</keyword>
<feature type="transmembrane region" description="Helical" evidence="2">
    <location>
        <begin position="12"/>
        <end position="32"/>
    </location>
</feature>
<dbReference type="PANTHER" id="PTHR33982">
    <property type="entry name" value="OUTER ENVELOPE MEMBRANE PROTEIN 7-RELATED"/>
    <property type="match status" value="1"/>
</dbReference>
<accession>A0A7N0TMP8</accession>
<keyword evidence="2" id="KW-0472">Membrane</keyword>
<evidence type="ECO:0000256" key="1">
    <source>
        <dbReference type="SAM" id="MobiDB-lite"/>
    </source>
</evidence>
<dbReference type="EnsemblPlants" id="Kaladp0040s0029.1.v1.1">
    <property type="protein sequence ID" value="Kaladp0040s0029.1.v1.1.CDS.1"/>
    <property type="gene ID" value="Kaladp0040s0029.v1.1"/>
</dbReference>